<gene>
    <name evidence="2" type="ORF">NEOCIP111885_03268</name>
</gene>
<keyword evidence="1" id="KW-0812">Transmembrane</keyword>
<dbReference type="AlphaFoldDB" id="A0A9C7LAV7"/>
<name>A0A9C7LAV7_9BACI</name>
<reference evidence="2" key="1">
    <citation type="submission" date="2021-10" db="EMBL/GenBank/DDBJ databases">
        <authorList>
            <person name="Criscuolo A."/>
        </authorList>
    </citation>
    <scope>NUCLEOTIDE SEQUENCE</scope>
    <source>
        <strain evidence="2">CIP111885</strain>
    </source>
</reference>
<dbReference type="EMBL" id="CAKJTG010000020">
    <property type="protein sequence ID" value="CAG9609526.1"/>
    <property type="molecule type" value="Genomic_DNA"/>
</dbReference>
<keyword evidence="1" id="KW-1133">Transmembrane helix</keyword>
<feature type="transmembrane region" description="Helical" evidence="1">
    <location>
        <begin position="114"/>
        <end position="132"/>
    </location>
</feature>
<proteinExistence type="predicted"/>
<feature type="transmembrane region" description="Helical" evidence="1">
    <location>
        <begin position="184"/>
        <end position="206"/>
    </location>
</feature>
<dbReference type="Pfam" id="PF22564">
    <property type="entry name" value="HAAS"/>
    <property type="match status" value="1"/>
</dbReference>
<evidence type="ECO:0000256" key="1">
    <source>
        <dbReference type="SAM" id="Phobius"/>
    </source>
</evidence>
<organism evidence="2 3">
    <name type="scientific">Pseudoneobacillus rhizosphaerae</name>
    <dbReference type="NCBI Taxonomy" id="2880968"/>
    <lineage>
        <taxon>Bacteria</taxon>
        <taxon>Bacillati</taxon>
        <taxon>Bacillota</taxon>
        <taxon>Bacilli</taxon>
        <taxon>Bacillales</taxon>
        <taxon>Bacillaceae</taxon>
        <taxon>Pseudoneobacillus</taxon>
    </lineage>
</organism>
<evidence type="ECO:0008006" key="4">
    <source>
        <dbReference type="Google" id="ProtNLM"/>
    </source>
</evidence>
<protein>
    <recommendedName>
        <fullName evidence="4">DUF1700 domain-containing protein</fullName>
    </recommendedName>
</protein>
<comment type="caution">
    <text evidence="2">The sequence shown here is derived from an EMBL/GenBank/DDBJ whole genome shotgun (WGS) entry which is preliminary data.</text>
</comment>
<dbReference type="Proteomes" id="UP000789845">
    <property type="component" value="Unassembled WGS sequence"/>
</dbReference>
<dbReference type="RefSeq" id="WP_230497758.1">
    <property type="nucleotide sequence ID" value="NZ_CAKJTG010000020.1"/>
</dbReference>
<accession>A0A9C7LAV7</accession>
<keyword evidence="1" id="KW-0472">Membrane</keyword>
<keyword evidence="3" id="KW-1185">Reference proteome</keyword>
<evidence type="ECO:0000313" key="3">
    <source>
        <dbReference type="Proteomes" id="UP000789845"/>
    </source>
</evidence>
<feature type="transmembrane region" description="Helical" evidence="1">
    <location>
        <begin position="152"/>
        <end position="172"/>
    </location>
</feature>
<sequence length="212" mass="24714">MIDKEEFLTKLEIGLQNHPKKNEIIKEYELHITELLDEKPCLGISQTDMDYIIERLGTPEEILESWKEEMSITPNKTKWNFVIVNLLFFSFGFLLTALHNYFKWGWTGAIWQKLTSISGIIILVYILFWGLLGYEIGRAFGPNGKNLMVKTFLLSIIPNLALMYLIVFHIIPHEWFEPLLNKKFIIVCVAFTCILYPICTLGYFWGKKASVQ</sequence>
<feature type="transmembrane region" description="Helical" evidence="1">
    <location>
        <begin position="79"/>
        <end position="102"/>
    </location>
</feature>
<evidence type="ECO:0000313" key="2">
    <source>
        <dbReference type="EMBL" id="CAG9609526.1"/>
    </source>
</evidence>